<accession>A0AAU8A524</accession>
<protein>
    <submittedName>
        <fullName evidence="2">Uroporphyrinogen decarboxylase family protein</fullName>
    </submittedName>
</protein>
<name>A0AAU8A524_9FIRM</name>
<dbReference type="GO" id="GO:0004853">
    <property type="term" value="F:uroporphyrinogen decarboxylase activity"/>
    <property type="evidence" value="ECO:0007669"/>
    <property type="project" value="InterPro"/>
</dbReference>
<dbReference type="EMBL" id="CP117826">
    <property type="protein sequence ID" value="XCC61238.1"/>
    <property type="molecule type" value="Genomic_DNA"/>
</dbReference>
<evidence type="ECO:0000259" key="1">
    <source>
        <dbReference type="Pfam" id="PF01208"/>
    </source>
</evidence>
<gene>
    <name evidence="2" type="ORF">PUP29_06760</name>
</gene>
<dbReference type="GO" id="GO:0006779">
    <property type="term" value="P:porphyrin-containing compound biosynthetic process"/>
    <property type="evidence" value="ECO:0007669"/>
    <property type="project" value="InterPro"/>
</dbReference>
<dbReference type="AlphaFoldDB" id="A0AAU8A524"/>
<dbReference type="PANTHER" id="PTHR47099:SF1">
    <property type="entry name" value="METHYLCOBAMIDE:COM METHYLTRANSFERASE MTBA"/>
    <property type="match status" value="1"/>
</dbReference>
<dbReference type="InterPro" id="IPR052024">
    <property type="entry name" value="Methanogen_methyltrans"/>
</dbReference>
<dbReference type="InterPro" id="IPR000257">
    <property type="entry name" value="Uroporphyrinogen_deCOase"/>
</dbReference>
<dbReference type="Pfam" id="PF01208">
    <property type="entry name" value="URO-D"/>
    <property type="match status" value="1"/>
</dbReference>
<dbReference type="SUPFAM" id="SSF51726">
    <property type="entry name" value="UROD/MetE-like"/>
    <property type="match status" value="1"/>
</dbReference>
<sequence length="333" mass="37106">MGDDRRGEEMTAKERARIAMEGGKPDGLPTMEIVFELERELTGRAYVLGKDLEPLRGSERERALNENAELYIRCARELGYSSITVHPAPTPWYIPGNNYYPTLEDELHVVRRIFREAGDELYVAAGIDGTYAIPDGSGFEAFVWALADRPGEMKREARSRAEWAAEQMKRLIDAGAEIMYCCSDYCFNQGPFLSPAMFEEFIFPYLAYQTEELKKAGAYVIKHTDGNILPILEMLIAAGPHVLHSIDPVAGMSMREVRKKADGRIALMGNVDSTKLQTGDIPGIMESCRAAVEGSEAGGTVFSTCNSVFSGIGLEHYRVMLDFWKQHNKGAKQ</sequence>
<proteinExistence type="predicted"/>
<evidence type="ECO:0000313" key="2">
    <source>
        <dbReference type="EMBL" id="XCC61238.1"/>
    </source>
</evidence>
<dbReference type="Gene3D" id="3.20.20.210">
    <property type="match status" value="1"/>
</dbReference>
<dbReference type="RefSeq" id="WP_353422791.1">
    <property type="nucleotide sequence ID" value="NZ_CP117826.1"/>
</dbReference>
<reference evidence="2" key="1">
    <citation type="submission" date="2023-02" db="EMBL/GenBank/DDBJ databases">
        <title>Gut commensal Christensenella minuta modulates host metabolism via a new class of secondary bile acids.</title>
        <authorList>
            <person name="Liu C."/>
        </authorList>
    </citation>
    <scope>NUCLEOTIDE SEQUENCE</scope>
    <source>
        <strain evidence="2">CA70</strain>
    </source>
</reference>
<dbReference type="InterPro" id="IPR038071">
    <property type="entry name" value="UROD/MetE-like_sf"/>
</dbReference>
<feature type="domain" description="Uroporphyrinogen decarboxylase (URO-D)" evidence="1">
    <location>
        <begin position="137"/>
        <end position="326"/>
    </location>
</feature>
<organism evidence="2">
    <name type="scientific">Christensenella massiliensis</name>
    <dbReference type="NCBI Taxonomy" id="1805714"/>
    <lineage>
        <taxon>Bacteria</taxon>
        <taxon>Bacillati</taxon>
        <taxon>Bacillota</taxon>
        <taxon>Clostridia</taxon>
        <taxon>Christensenellales</taxon>
        <taxon>Christensenellaceae</taxon>
        <taxon>Christensenella</taxon>
    </lineage>
</organism>
<dbReference type="PANTHER" id="PTHR47099">
    <property type="entry name" value="METHYLCOBAMIDE:COM METHYLTRANSFERASE MTBA"/>
    <property type="match status" value="1"/>
</dbReference>